<reference evidence="5" key="1">
    <citation type="submission" date="2019-02" db="EMBL/GenBank/DDBJ databases">
        <authorList>
            <person name="Gruber-Vodicka R. H."/>
            <person name="Seah K. B. B."/>
        </authorList>
    </citation>
    <scope>NUCLEOTIDE SEQUENCE</scope>
    <source>
        <strain evidence="5">BECK_BZ131</strain>
    </source>
</reference>
<dbReference type="PANTHER" id="PTHR11361">
    <property type="entry name" value="DNA MISMATCH REPAIR PROTEIN MUTS FAMILY MEMBER"/>
    <property type="match status" value="1"/>
</dbReference>
<sequence length="522" mass="58042">MANLNRQAISRMERDWSGLPESPKPPTPHHRLLTDLNIVGTGSLCQLFSTLATPLAWRRFFSNVLNSDGATVRIDRQGAVAALMPALDHRQRLYLATAEIRSDGRVEDQLLHWATAKEHAPKIPPRWSVVGLTVASVVTLAAVAVAGVPVTVLGGVLIVNLIVNLIYLPQIHQALEALERSGTTLRRYERMIDIVLTGAVDEPYLSQLLSPFYGTTPATTEIRRLQRLVNFADLRRSGMVYLLLQPFTMWSFHVFSGLLKWQQRVGHKIFVWMEALTEYELLATLAGLHYDNPGWCFPTIKVGHTDIQAIGLGHPLIADGVRVNNDITLGRTQPLLFITGSNMSGKSTLLRALGINILLAQMGGAVCAQRLVMPPVTLATCFNVQDALVAGRSFFMAELLCIRTAIDTLESARYVEGQQLVFLFDEILRGTNSLDRRIAVEMIIRRLLAADAIGIIATHDLELANKQPLRRRSQLMHFEDQIQIVKGKVLLQFDYRLREGIATTSNALMLLKAVGIDTTKER</sequence>
<keyword evidence="2" id="KW-0067">ATP-binding</keyword>
<dbReference type="GO" id="GO:0140664">
    <property type="term" value="F:ATP-dependent DNA damage sensor activity"/>
    <property type="evidence" value="ECO:0007669"/>
    <property type="project" value="InterPro"/>
</dbReference>
<evidence type="ECO:0000256" key="2">
    <source>
        <dbReference type="ARBA" id="ARBA00022840"/>
    </source>
</evidence>
<keyword evidence="1" id="KW-0547">Nucleotide-binding</keyword>
<evidence type="ECO:0000256" key="3">
    <source>
        <dbReference type="ARBA" id="ARBA00023125"/>
    </source>
</evidence>
<evidence type="ECO:0000259" key="4">
    <source>
        <dbReference type="SMART" id="SM00534"/>
    </source>
</evidence>
<keyword evidence="3" id="KW-0238">DNA-binding</keyword>
<dbReference type="GO" id="GO:0030983">
    <property type="term" value="F:mismatched DNA binding"/>
    <property type="evidence" value="ECO:0007669"/>
    <property type="project" value="InterPro"/>
</dbReference>
<proteinExistence type="predicted"/>
<dbReference type="GO" id="GO:0005829">
    <property type="term" value="C:cytosol"/>
    <property type="evidence" value="ECO:0007669"/>
    <property type="project" value="TreeGrafter"/>
</dbReference>
<accession>A0A450U186</accession>
<evidence type="ECO:0000256" key="1">
    <source>
        <dbReference type="ARBA" id="ARBA00022741"/>
    </source>
</evidence>
<dbReference type="AlphaFoldDB" id="A0A450U186"/>
<dbReference type="InterPro" id="IPR027417">
    <property type="entry name" value="P-loop_NTPase"/>
</dbReference>
<dbReference type="Gene3D" id="3.40.50.300">
    <property type="entry name" value="P-loop containing nucleotide triphosphate hydrolases"/>
    <property type="match status" value="1"/>
</dbReference>
<dbReference type="PANTHER" id="PTHR11361:SF99">
    <property type="entry name" value="DNA MISMATCH REPAIR PROTEIN"/>
    <property type="match status" value="1"/>
</dbReference>
<protein>
    <submittedName>
        <fullName evidence="5">MutS domain V</fullName>
    </submittedName>
</protein>
<dbReference type="GO" id="GO:0005524">
    <property type="term" value="F:ATP binding"/>
    <property type="evidence" value="ECO:0007669"/>
    <property type="project" value="UniProtKB-KW"/>
</dbReference>
<dbReference type="SUPFAM" id="SSF52540">
    <property type="entry name" value="P-loop containing nucleoside triphosphate hydrolases"/>
    <property type="match status" value="1"/>
</dbReference>
<dbReference type="InterPro" id="IPR000432">
    <property type="entry name" value="DNA_mismatch_repair_MutS_C"/>
</dbReference>
<feature type="domain" description="DNA mismatch repair proteins mutS family" evidence="4">
    <location>
        <begin position="333"/>
        <end position="518"/>
    </location>
</feature>
<dbReference type="GO" id="GO:0006298">
    <property type="term" value="P:mismatch repair"/>
    <property type="evidence" value="ECO:0007669"/>
    <property type="project" value="InterPro"/>
</dbReference>
<gene>
    <name evidence="5" type="ORF">BECKFW1821C_GA0114237_109612</name>
</gene>
<evidence type="ECO:0000313" key="5">
    <source>
        <dbReference type="EMBL" id="VFJ76056.1"/>
    </source>
</evidence>
<dbReference type="SMART" id="SM00534">
    <property type="entry name" value="MUTSac"/>
    <property type="match status" value="1"/>
</dbReference>
<organism evidence="5">
    <name type="scientific">Candidatus Kentrum sp. FW</name>
    <dbReference type="NCBI Taxonomy" id="2126338"/>
    <lineage>
        <taxon>Bacteria</taxon>
        <taxon>Pseudomonadati</taxon>
        <taxon>Pseudomonadota</taxon>
        <taxon>Gammaproteobacteria</taxon>
        <taxon>Candidatus Kentrum</taxon>
    </lineage>
</organism>
<dbReference type="EMBL" id="CAADFE010000096">
    <property type="protein sequence ID" value="VFJ76056.1"/>
    <property type="molecule type" value="Genomic_DNA"/>
</dbReference>
<dbReference type="InterPro" id="IPR045076">
    <property type="entry name" value="MutS"/>
</dbReference>
<dbReference type="Pfam" id="PF00488">
    <property type="entry name" value="MutS_V"/>
    <property type="match status" value="1"/>
</dbReference>
<name>A0A450U186_9GAMM</name>